<name>A0A6C0CP17_9ZZZZ</name>
<dbReference type="AlphaFoldDB" id="A0A6C0CP17"/>
<sequence length="391" mass="46777">MVYKLLKAFPSFVKPSYETTVHKKGYEEYQIGVAIPYGKRCCLWYTHYEKKDVCCIVEYNRSKQLQDNIHFLDIDFPKEFALGTILTGYLLDDEEVYGKNKYFIADDIFMLKGYEFGNPFPLPLDKKMKAFTDFFQELPINTCFPYSIHSIVLWNIVSENKLSIPSEYIDHIGYNIKFIQMRCTNKILPHVNHTYKDMANINCDELQDVITTTSIWSKMTTSMPFWNLNLQSYIYKKPCIFWVKPEIAYDVYFLEAKPHVLYQCALIPDQQTSKMMNSIFRKIPENDSLDKIEESDDEEDFENISENKYLKTQQPLLMECRFHYKFRKWIPVKLVDYSFERYVPNITDLVFSDSRPSQKYNPNRNYNQRNSFQNRKFHSNKFSKNKFHQNR</sequence>
<proteinExistence type="predicted"/>
<reference evidence="1" key="1">
    <citation type="journal article" date="2020" name="Nature">
        <title>Giant virus diversity and host interactions through global metagenomics.</title>
        <authorList>
            <person name="Schulz F."/>
            <person name="Roux S."/>
            <person name="Paez-Espino D."/>
            <person name="Jungbluth S."/>
            <person name="Walsh D.A."/>
            <person name="Denef V.J."/>
            <person name="McMahon K.D."/>
            <person name="Konstantinidis K.T."/>
            <person name="Eloe-Fadrosh E.A."/>
            <person name="Kyrpides N.C."/>
            <person name="Woyke T."/>
        </authorList>
    </citation>
    <scope>NUCLEOTIDE SEQUENCE</scope>
    <source>
        <strain evidence="1">GVMAG-M-3300021375-17</strain>
    </source>
</reference>
<evidence type="ECO:0000313" key="1">
    <source>
        <dbReference type="EMBL" id="QHT05459.1"/>
    </source>
</evidence>
<organism evidence="1">
    <name type="scientific">viral metagenome</name>
    <dbReference type="NCBI Taxonomy" id="1070528"/>
    <lineage>
        <taxon>unclassified sequences</taxon>
        <taxon>metagenomes</taxon>
        <taxon>organismal metagenomes</taxon>
    </lineage>
</organism>
<accession>A0A6C0CP17</accession>
<protein>
    <submittedName>
        <fullName evidence="1">Uncharacterized protein</fullName>
    </submittedName>
</protein>
<dbReference type="EMBL" id="MN739454">
    <property type="protein sequence ID" value="QHT05459.1"/>
    <property type="molecule type" value="Genomic_DNA"/>
</dbReference>
<dbReference type="Gene3D" id="3.30.470.30">
    <property type="entry name" value="DNA ligase/mRNA capping enzyme"/>
    <property type="match status" value="1"/>
</dbReference>